<comment type="caution">
    <text evidence="1">The sequence shown here is derived from an EMBL/GenBank/DDBJ whole genome shotgun (WGS) entry which is preliminary data.</text>
</comment>
<protein>
    <submittedName>
        <fullName evidence="1">Uncharacterized protein</fullName>
    </submittedName>
</protein>
<sequence length="85" mass="10009">MTYFQNIEVEFLAVLEMLRHIRRNYKIAIDGKNKVQNPYSANVGRRYSGIHNSLALVFKRKPNKVLTTLNRLFLFFAQADRQSFS</sequence>
<dbReference type="AlphaFoldDB" id="A0A7C4GIL3"/>
<accession>A0A7C4GIL3</accession>
<name>A0A7C4GIL3_9BACT</name>
<dbReference type="EMBL" id="DSZY01000040">
    <property type="protein sequence ID" value="HGU41217.1"/>
    <property type="molecule type" value="Genomic_DNA"/>
</dbReference>
<organism evidence="1">
    <name type="scientific">Fervidobacterium thailandense</name>
    <dbReference type="NCBI Taxonomy" id="1008305"/>
    <lineage>
        <taxon>Bacteria</taxon>
        <taxon>Thermotogati</taxon>
        <taxon>Thermotogota</taxon>
        <taxon>Thermotogae</taxon>
        <taxon>Thermotogales</taxon>
        <taxon>Fervidobacteriaceae</taxon>
        <taxon>Fervidobacterium</taxon>
    </lineage>
</organism>
<reference evidence="1" key="1">
    <citation type="journal article" date="2020" name="mSystems">
        <title>Genome- and Community-Level Interaction Insights into Carbon Utilization and Element Cycling Functions of Hydrothermarchaeota in Hydrothermal Sediment.</title>
        <authorList>
            <person name="Zhou Z."/>
            <person name="Liu Y."/>
            <person name="Xu W."/>
            <person name="Pan J."/>
            <person name="Luo Z.H."/>
            <person name="Li M."/>
        </authorList>
    </citation>
    <scope>NUCLEOTIDE SEQUENCE [LARGE SCALE GENOMIC DNA]</scope>
    <source>
        <strain evidence="1">SpSt-609</strain>
    </source>
</reference>
<gene>
    <name evidence="1" type="ORF">ENT77_08525</name>
</gene>
<evidence type="ECO:0000313" key="1">
    <source>
        <dbReference type="EMBL" id="HGU41217.1"/>
    </source>
</evidence>
<proteinExistence type="predicted"/>